<sequence length="133" mass="14202">MPIDPPDDVLSLAPEESSQDGATGEGLNTVSDAEPADPKKDKTTDPLSLAPEEHRPDDSAGSSSKVWAAELYVRDEGHGEADTESVVVGRETSDSLYMTRFTSEACGSDATSGGMYPYWTIYCKPSQVISPFP</sequence>
<evidence type="ECO:0000313" key="1">
    <source>
        <dbReference type="EMBL" id="KAK8211579.1"/>
    </source>
</evidence>
<dbReference type="EMBL" id="JAMKPW020000013">
    <property type="protein sequence ID" value="KAK8211579.1"/>
    <property type="molecule type" value="Genomic_DNA"/>
</dbReference>
<name>A0ACC3SFU0_9PEZI</name>
<comment type="caution">
    <text evidence="1">The sequence shown here is derived from an EMBL/GenBank/DDBJ whole genome shotgun (WGS) entry which is preliminary data.</text>
</comment>
<proteinExistence type="predicted"/>
<reference evidence="1" key="1">
    <citation type="submission" date="2024-02" db="EMBL/GenBank/DDBJ databases">
        <title>Metagenome Assembled Genome of Zalaria obscura JY119.</title>
        <authorList>
            <person name="Vighnesh L."/>
            <person name="Jagadeeshwari U."/>
            <person name="Venkata Ramana C."/>
            <person name="Sasikala C."/>
        </authorList>
    </citation>
    <scope>NUCLEOTIDE SEQUENCE</scope>
    <source>
        <strain evidence="1">JY119</strain>
    </source>
</reference>
<dbReference type="Proteomes" id="UP001320706">
    <property type="component" value="Unassembled WGS sequence"/>
</dbReference>
<organism evidence="1 2">
    <name type="scientific">Zalaria obscura</name>
    <dbReference type="NCBI Taxonomy" id="2024903"/>
    <lineage>
        <taxon>Eukaryota</taxon>
        <taxon>Fungi</taxon>
        <taxon>Dikarya</taxon>
        <taxon>Ascomycota</taxon>
        <taxon>Pezizomycotina</taxon>
        <taxon>Dothideomycetes</taxon>
        <taxon>Dothideomycetidae</taxon>
        <taxon>Dothideales</taxon>
        <taxon>Zalariaceae</taxon>
        <taxon>Zalaria</taxon>
    </lineage>
</organism>
<evidence type="ECO:0000313" key="2">
    <source>
        <dbReference type="Proteomes" id="UP001320706"/>
    </source>
</evidence>
<keyword evidence="2" id="KW-1185">Reference proteome</keyword>
<protein>
    <submittedName>
        <fullName evidence="1">Uncharacterized protein</fullName>
    </submittedName>
</protein>
<accession>A0ACC3SFU0</accession>
<gene>
    <name evidence="1" type="ORF">M8818_003234</name>
</gene>